<dbReference type="Proteomes" id="UP000501690">
    <property type="component" value="Linkage Group LG7"/>
</dbReference>
<evidence type="ECO:0000313" key="9">
    <source>
        <dbReference type="Proteomes" id="UP000501690"/>
    </source>
</evidence>
<feature type="domain" description="Major facilitator superfamily (MFS) profile" evidence="7">
    <location>
        <begin position="1"/>
        <end position="219"/>
    </location>
</feature>
<keyword evidence="3 6" id="KW-0812">Transmembrane</keyword>
<evidence type="ECO:0000256" key="6">
    <source>
        <dbReference type="SAM" id="Phobius"/>
    </source>
</evidence>
<feature type="transmembrane region" description="Helical" evidence="6">
    <location>
        <begin position="138"/>
        <end position="163"/>
    </location>
</feature>
<evidence type="ECO:0000256" key="3">
    <source>
        <dbReference type="ARBA" id="ARBA00022692"/>
    </source>
</evidence>
<reference evidence="8 9" key="1">
    <citation type="submission" date="2019-04" db="EMBL/GenBank/DDBJ databases">
        <title>An improved genome assembly and genetic linkage map for asparagus bean, Vigna unguiculata ssp. sesquipedialis.</title>
        <authorList>
            <person name="Xia Q."/>
            <person name="Zhang R."/>
            <person name="Dong Y."/>
        </authorList>
    </citation>
    <scope>NUCLEOTIDE SEQUENCE [LARGE SCALE GENOMIC DNA]</scope>
    <source>
        <tissue evidence="8">Leaf</tissue>
    </source>
</reference>
<evidence type="ECO:0000256" key="2">
    <source>
        <dbReference type="ARBA" id="ARBA00022448"/>
    </source>
</evidence>
<keyword evidence="5 6" id="KW-0472">Membrane</keyword>
<dbReference type="InterPro" id="IPR020846">
    <property type="entry name" value="MFS_dom"/>
</dbReference>
<dbReference type="InterPro" id="IPR036259">
    <property type="entry name" value="MFS_trans_sf"/>
</dbReference>
<keyword evidence="2" id="KW-0813">Transport</keyword>
<organism evidence="8 9">
    <name type="scientific">Vigna unguiculata</name>
    <name type="common">Cowpea</name>
    <dbReference type="NCBI Taxonomy" id="3917"/>
    <lineage>
        <taxon>Eukaryota</taxon>
        <taxon>Viridiplantae</taxon>
        <taxon>Streptophyta</taxon>
        <taxon>Embryophyta</taxon>
        <taxon>Tracheophyta</taxon>
        <taxon>Spermatophyta</taxon>
        <taxon>Magnoliopsida</taxon>
        <taxon>eudicotyledons</taxon>
        <taxon>Gunneridae</taxon>
        <taxon>Pentapetalae</taxon>
        <taxon>rosids</taxon>
        <taxon>fabids</taxon>
        <taxon>Fabales</taxon>
        <taxon>Fabaceae</taxon>
        <taxon>Papilionoideae</taxon>
        <taxon>50 kb inversion clade</taxon>
        <taxon>NPAAA clade</taxon>
        <taxon>indigoferoid/millettioid clade</taxon>
        <taxon>Phaseoleae</taxon>
        <taxon>Vigna</taxon>
    </lineage>
</organism>
<name>A0A4D6MHF4_VIGUN</name>
<proteinExistence type="predicted"/>
<feature type="transmembrane region" description="Helical" evidence="6">
    <location>
        <begin position="175"/>
        <end position="196"/>
    </location>
</feature>
<sequence>MALIGAIFGATIGSVINDHLGRKSATIIVDICFGVGSIVMATAPNPYMIISDRFPVGLGVGAASVTALVYIAEVSQSEIRGGLVSANTLMVSGTWRWMLGVASLPTVLQFVLMAFLPESPRWLYMKASTSLTLMAAKVLALASFFGMTLSLVILSTTCYLMGHGNASQTLGWIDILGLILYILFYALGMGPVPWIVNSEIYSQEYRELWWHVSDRQLNL</sequence>
<feature type="transmembrane region" description="Helical" evidence="6">
    <location>
        <begin position="95"/>
        <end position="117"/>
    </location>
</feature>
<evidence type="ECO:0000313" key="8">
    <source>
        <dbReference type="EMBL" id="QCE00194.1"/>
    </source>
</evidence>
<keyword evidence="4 6" id="KW-1133">Transmembrane helix</keyword>
<feature type="transmembrane region" description="Helical" evidence="6">
    <location>
        <begin position="56"/>
        <end position="75"/>
    </location>
</feature>
<evidence type="ECO:0000259" key="7">
    <source>
        <dbReference type="PROSITE" id="PS50850"/>
    </source>
</evidence>
<dbReference type="InterPro" id="IPR005828">
    <property type="entry name" value="MFS_sugar_transport-like"/>
</dbReference>
<dbReference type="SUPFAM" id="SSF103473">
    <property type="entry name" value="MFS general substrate transporter"/>
    <property type="match status" value="1"/>
</dbReference>
<dbReference type="GO" id="GO:0016020">
    <property type="term" value="C:membrane"/>
    <property type="evidence" value="ECO:0007669"/>
    <property type="project" value="UniProtKB-SubCell"/>
</dbReference>
<dbReference type="PANTHER" id="PTHR48020:SF46">
    <property type="entry name" value="SUGAR PORTER (SP) FAMILY MFS TRANSPORTER"/>
    <property type="match status" value="1"/>
</dbReference>
<evidence type="ECO:0000256" key="4">
    <source>
        <dbReference type="ARBA" id="ARBA00022989"/>
    </source>
</evidence>
<dbReference type="Pfam" id="PF00083">
    <property type="entry name" value="Sugar_tr"/>
    <property type="match status" value="3"/>
</dbReference>
<evidence type="ECO:0000256" key="1">
    <source>
        <dbReference type="ARBA" id="ARBA00004141"/>
    </source>
</evidence>
<dbReference type="InterPro" id="IPR050814">
    <property type="entry name" value="Myo-inositol_Transporter"/>
</dbReference>
<dbReference type="PROSITE" id="PS50850">
    <property type="entry name" value="MFS"/>
    <property type="match status" value="1"/>
</dbReference>
<gene>
    <name evidence="8" type="ORF">DEO72_LG7g1481</name>
</gene>
<protein>
    <submittedName>
        <fullName evidence="8">MFS transporter</fullName>
    </submittedName>
</protein>
<feature type="transmembrane region" description="Helical" evidence="6">
    <location>
        <begin position="27"/>
        <end position="44"/>
    </location>
</feature>
<dbReference type="EMBL" id="CP039351">
    <property type="protein sequence ID" value="QCE00194.1"/>
    <property type="molecule type" value="Genomic_DNA"/>
</dbReference>
<accession>A0A4D6MHF4</accession>
<evidence type="ECO:0000256" key="5">
    <source>
        <dbReference type="ARBA" id="ARBA00023136"/>
    </source>
</evidence>
<dbReference type="GO" id="GO:0022857">
    <property type="term" value="F:transmembrane transporter activity"/>
    <property type="evidence" value="ECO:0007669"/>
    <property type="project" value="InterPro"/>
</dbReference>
<comment type="subcellular location">
    <subcellularLocation>
        <location evidence="1">Membrane</location>
        <topology evidence="1">Multi-pass membrane protein</topology>
    </subcellularLocation>
</comment>
<keyword evidence="9" id="KW-1185">Reference proteome</keyword>
<dbReference type="Gene3D" id="1.20.1250.20">
    <property type="entry name" value="MFS general substrate transporter like domains"/>
    <property type="match status" value="2"/>
</dbReference>
<dbReference type="AlphaFoldDB" id="A0A4D6MHF4"/>
<dbReference type="PANTHER" id="PTHR48020">
    <property type="entry name" value="PROTON MYO-INOSITOL COTRANSPORTER"/>
    <property type="match status" value="1"/>
</dbReference>